<dbReference type="EMBL" id="BMUW01000012">
    <property type="protein sequence ID" value="GGZ71534.1"/>
    <property type="molecule type" value="Genomic_DNA"/>
</dbReference>
<keyword evidence="2" id="KW-1185">Reference proteome</keyword>
<evidence type="ECO:0000313" key="2">
    <source>
        <dbReference type="Proteomes" id="UP000624183"/>
    </source>
</evidence>
<proteinExistence type="predicted"/>
<reference evidence="2" key="1">
    <citation type="journal article" date="2019" name="Int. J. Syst. Evol. Microbiol.">
        <title>The Global Catalogue of Microorganisms (GCM) 10K type strain sequencing project: providing services to taxonomists for standard genome sequencing and annotation.</title>
        <authorList>
            <consortium name="The Broad Institute Genomics Platform"/>
            <consortium name="The Broad Institute Genome Sequencing Center for Infectious Disease"/>
            <person name="Wu L."/>
            <person name="Ma J."/>
        </authorList>
    </citation>
    <scope>NUCLEOTIDE SEQUENCE [LARGE SCALE GENOMIC DNA]</scope>
    <source>
        <strain evidence="2">JCM 4602</strain>
    </source>
</reference>
<gene>
    <name evidence="1" type="ORF">GCM10010328_53330</name>
</gene>
<dbReference type="Proteomes" id="UP000624183">
    <property type="component" value="Unassembled WGS sequence"/>
</dbReference>
<organism evidence="1 2">
    <name type="scientific">Streptomyces rubiginosohelvolus</name>
    <dbReference type="NCBI Taxonomy" id="67362"/>
    <lineage>
        <taxon>Bacteria</taxon>
        <taxon>Bacillati</taxon>
        <taxon>Actinomycetota</taxon>
        <taxon>Actinomycetes</taxon>
        <taxon>Kitasatosporales</taxon>
        <taxon>Streptomycetaceae</taxon>
        <taxon>Streptomyces</taxon>
    </lineage>
</organism>
<name>A0ABQ3C757_9ACTN</name>
<sequence length="206" mass="22903">MSNDVAYPVFRTPDIDLALRVARQMVAFGAQPYSEVSVEADVPTVAEVGRLRDVLPDSWFTCWNMDSPTVPPPGIPDLTCSAPARKLPDDLADIQAYLPLTLSMLGQPLGSIEDHFAAVVGPHPAQIHWDSLSWPEAPERDLYGESKHAEVTLLMNCDSRELDVRADTHLVLVHVRRRSGDGFEERFAEWLAEQIRQKVIGAPQHS</sequence>
<comment type="caution">
    <text evidence="1">The sequence shown here is derived from an EMBL/GenBank/DDBJ whole genome shotgun (WGS) entry which is preliminary data.</text>
</comment>
<protein>
    <submittedName>
        <fullName evidence="1">Uncharacterized protein</fullName>
    </submittedName>
</protein>
<accession>A0ABQ3C757</accession>
<evidence type="ECO:0000313" key="1">
    <source>
        <dbReference type="EMBL" id="GGZ71534.1"/>
    </source>
</evidence>